<name>A0AAD4UT47_PRUDU</name>
<dbReference type="EMBL" id="JAJFAZ020000008">
    <property type="protein sequence ID" value="KAI5312495.1"/>
    <property type="molecule type" value="Genomic_DNA"/>
</dbReference>
<proteinExistence type="predicted"/>
<evidence type="ECO:0000313" key="3">
    <source>
        <dbReference type="Proteomes" id="UP001054821"/>
    </source>
</evidence>
<evidence type="ECO:0000256" key="1">
    <source>
        <dbReference type="SAM" id="MobiDB-lite"/>
    </source>
</evidence>
<protein>
    <submittedName>
        <fullName evidence="2">Uncharacterized protein</fullName>
    </submittedName>
</protein>
<dbReference type="AlphaFoldDB" id="A0AAD4UT47"/>
<accession>A0AAD4UT47</accession>
<reference evidence="2 3" key="1">
    <citation type="journal article" date="2022" name="G3 (Bethesda)">
        <title>Whole-genome sequence and methylome profiling of the almond [Prunus dulcis (Mill.) D.A. Webb] cultivar 'Nonpareil'.</title>
        <authorList>
            <person name="D'Amico-Willman K.M."/>
            <person name="Ouma W.Z."/>
            <person name="Meulia T."/>
            <person name="Sideli G.M."/>
            <person name="Gradziel T.M."/>
            <person name="Fresnedo-Ramirez J."/>
        </authorList>
    </citation>
    <scope>NUCLEOTIDE SEQUENCE [LARGE SCALE GENOMIC DNA]</scope>
    <source>
        <strain evidence="2">Clone GOH B32 T37-40</strain>
    </source>
</reference>
<comment type="caution">
    <text evidence="2">The sequence shown here is derived from an EMBL/GenBank/DDBJ whole genome shotgun (WGS) entry which is preliminary data.</text>
</comment>
<organism evidence="2 3">
    <name type="scientific">Prunus dulcis</name>
    <name type="common">Almond</name>
    <name type="synonym">Amygdalus dulcis</name>
    <dbReference type="NCBI Taxonomy" id="3755"/>
    <lineage>
        <taxon>Eukaryota</taxon>
        <taxon>Viridiplantae</taxon>
        <taxon>Streptophyta</taxon>
        <taxon>Embryophyta</taxon>
        <taxon>Tracheophyta</taxon>
        <taxon>Spermatophyta</taxon>
        <taxon>Magnoliopsida</taxon>
        <taxon>eudicotyledons</taxon>
        <taxon>Gunneridae</taxon>
        <taxon>Pentapetalae</taxon>
        <taxon>rosids</taxon>
        <taxon>fabids</taxon>
        <taxon>Rosales</taxon>
        <taxon>Rosaceae</taxon>
        <taxon>Amygdaloideae</taxon>
        <taxon>Amygdaleae</taxon>
        <taxon>Prunus</taxon>
    </lineage>
</organism>
<sequence length="247" mass="26204">MKDATLALGTTVSTDPEVEGCSRGSAMGDVARRRTIIRVHTLKKFVASRVKFQLIVIVIWARHKPVLRELLTFNPNLSELPGHLNLDLLGVGLILLIPIACGIHQLLLEAVNLHPYSALAASQVLQLALLRFELSFTFLNVLPAKFEGRRLFDPPLAKPQSLGSASKEKPRGIGPTGLAKAQSLGSASKEKPRGMRPTGLAKAQSLGSTSKEKLGGMGPTGLAKAQSLGLASKEKPKGMGPTGLAKA</sequence>
<keyword evidence="3" id="KW-1185">Reference proteome</keyword>
<evidence type="ECO:0000313" key="2">
    <source>
        <dbReference type="EMBL" id="KAI5312495.1"/>
    </source>
</evidence>
<dbReference type="Proteomes" id="UP001054821">
    <property type="component" value="Chromosome 8"/>
</dbReference>
<feature type="region of interest" description="Disordered" evidence="1">
    <location>
        <begin position="157"/>
        <end position="247"/>
    </location>
</feature>
<gene>
    <name evidence="2" type="ORF">L3X38_041668</name>
</gene>